<dbReference type="Proteomes" id="UP000577724">
    <property type="component" value="Unassembled WGS sequence"/>
</dbReference>
<comment type="caution">
    <text evidence="1">The sequence shown here is derived from an EMBL/GenBank/DDBJ whole genome shotgun (WGS) entry which is preliminary data.</text>
</comment>
<dbReference type="EMBL" id="JABMCC010000111">
    <property type="protein sequence ID" value="NUU55446.1"/>
    <property type="molecule type" value="Genomic_DNA"/>
</dbReference>
<keyword evidence="2" id="KW-1185">Reference proteome</keyword>
<sequence>MELEAVIKERIQERFDILQELYTIWFTENPACIVPKKRFYPDAHIEFDFFEQGRLDGRGNGWSVVTEHLDE</sequence>
<dbReference type="RefSeq" id="WP_175382147.1">
    <property type="nucleotide sequence ID" value="NZ_CBCRYD010000004.1"/>
</dbReference>
<dbReference type="GeneID" id="97132099"/>
<accession>A0ABX2MN45</accession>
<name>A0ABX2MN45_9BACL</name>
<evidence type="ECO:0000313" key="1">
    <source>
        <dbReference type="EMBL" id="NUU55446.1"/>
    </source>
</evidence>
<proteinExistence type="predicted"/>
<gene>
    <name evidence="1" type="ORF">HP548_15355</name>
</gene>
<organism evidence="1 2">
    <name type="scientific">Paenibacillus taichungensis</name>
    <dbReference type="NCBI Taxonomy" id="484184"/>
    <lineage>
        <taxon>Bacteria</taxon>
        <taxon>Bacillati</taxon>
        <taxon>Bacillota</taxon>
        <taxon>Bacilli</taxon>
        <taxon>Bacillales</taxon>
        <taxon>Paenibacillaceae</taxon>
        <taxon>Paenibacillus</taxon>
    </lineage>
</organism>
<reference evidence="1 2" key="1">
    <citation type="submission" date="2020-05" db="EMBL/GenBank/DDBJ databases">
        <title>Genome Sequencing of Type Strains.</title>
        <authorList>
            <person name="Lemaire J.F."/>
            <person name="Inderbitzin P."/>
            <person name="Gregorio O.A."/>
            <person name="Collins S.B."/>
            <person name="Wespe N."/>
            <person name="Knight-Connoni V."/>
        </authorList>
    </citation>
    <scope>NUCLEOTIDE SEQUENCE [LARGE SCALE GENOMIC DNA]</scope>
    <source>
        <strain evidence="1 2">DSM 19942</strain>
    </source>
</reference>
<protein>
    <submittedName>
        <fullName evidence="1">Uncharacterized protein</fullName>
    </submittedName>
</protein>
<evidence type="ECO:0000313" key="2">
    <source>
        <dbReference type="Proteomes" id="UP000577724"/>
    </source>
</evidence>